<organism evidence="5">
    <name type="scientific">Cymbidium ensifolium</name>
    <name type="common">Orchid</name>
    <name type="synonym">Epidendrum ensifolium</name>
    <dbReference type="NCBI Taxonomy" id="78740"/>
    <lineage>
        <taxon>Eukaryota</taxon>
        <taxon>Viridiplantae</taxon>
        <taxon>Streptophyta</taxon>
        <taxon>Embryophyta</taxon>
        <taxon>Tracheophyta</taxon>
        <taxon>Spermatophyta</taxon>
        <taxon>Magnoliopsida</taxon>
        <taxon>Liliopsida</taxon>
        <taxon>Asparagales</taxon>
        <taxon>Orchidaceae</taxon>
        <taxon>Epidendroideae</taxon>
        <taxon>Cymbidieae</taxon>
        <taxon>Cymbidiinae</taxon>
        <taxon>Cymbidium</taxon>
    </lineage>
</organism>
<evidence type="ECO:0000313" key="5">
    <source>
        <dbReference type="EMBL" id="AYM54759.1"/>
    </source>
</evidence>
<comment type="caution">
    <text evidence="3">Lacks conserved residue(s) required for the propagation of feature annotation.</text>
</comment>
<evidence type="ECO:0000256" key="1">
    <source>
        <dbReference type="ARBA" id="ARBA00023015"/>
    </source>
</evidence>
<evidence type="ECO:0000256" key="2">
    <source>
        <dbReference type="ARBA" id="ARBA00023163"/>
    </source>
</evidence>
<reference evidence="5" key="2">
    <citation type="submission" date="2018-08" db="EMBL/GenBank/DDBJ databases">
        <authorList>
            <person name="Yang F."/>
            <person name="Zhu G."/>
            <person name="Wei Y."/>
            <person name="Liang D."/>
            <person name="Guo A."/>
        </authorList>
    </citation>
    <scope>NUCLEOTIDE SEQUENCE</scope>
</reference>
<evidence type="ECO:0000256" key="3">
    <source>
        <dbReference type="PROSITE-ProRule" id="PRU01191"/>
    </source>
</evidence>
<name>A0A3G2CI31_CYMEN</name>
<dbReference type="PROSITE" id="PS50985">
    <property type="entry name" value="GRAS"/>
    <property type="match status" value="1"/>
</dbReference>
<dbReference type="PANTHER" id="PTHR31636">
    <property type="entry name" value="OSJNBA0084A10.13 PROTEIN-RELATED"/>
    <property type="match status" value="1"/>
</dbReference>
<feature type="region of interest" description="SAW" evidence="3">
    <location>
        <begin position="436"/>
        <end position="506"/>
    </location>
</feature>
<dbReference type="InterPro" id="IPR005202">
    <property type="entry name" value="TF_GRAS"/>
</dbReference>
<keyword evidence="2" id="KW-0804">Transcription</keyword>
<dbReference type="AlphaFoldDB" id="A0A3G2CI31"/>
<proteinExistence type="evidence at transcript level"/>
<feature type="region of interest" description="Disordered" evidence="4">
    <location>
        <begin position="110"/>
        <end position="138"/>
    </location>
</feature>
<accession>A0A3G2CI31</accession>
<evidence type="ECO:0000256" key="4">
    <source>
        <dbReference type="SAM" id="MobiDB-lite"/>
    </source>
</evidence>
<dbReference type="Pfam" id="PF03514">
    <property type="entry name" value="GRAS"/>
    <property type="match status" value="1"/>
</dbReference>
<reference evidence="5" key="1">
    <citation type="journal article" date="2015" name="PLoS ONE">
        <title>Digital Gene Expression Analysis Based on De Novo Transcriptome Assembly Reveals New Genes Associated with Floral Organ Differentiation of the Orchid Plant Cymbidium ensifolium.</title>
        <authorList>
            <person name="Yang F."/>
            <person name="Zhu G."/>
        </authorList>
    </citation>
    <scope>NUCLEOTIDE SEQUENCE</scope>
</reference>
<dbReference type="EMBL" id="MH789940">
    <property type="protein sequence ID" value="AYM54759.1"/>
    <property type="molecule type" value="mRNA"/>
</dbReference>
<comment type="similarity">
    <text evidence="3">Belongs to the GRAS family.</text>
</comment>
<sequence>MTLEEGLDAPNLSSHHGHHHHHHHLMDWLEDSISFLPTFLNEPYAVAEEIVPCEWWVQDQNQSLTAAAAVAAVAAAPPIPIVTAKPEPLPETPKAELPKKRKLAARQTAVEYEEDRKPHVNNGSKKGQGKGSILNSGSGGGGCAGKDVRWAEQLLNPLAAAIDAANLSRVQHLIYVLQELASPTGDANHRLAFYGLQALSRHFSSSISSPLTYASTDPRLFRSALIKFHEVSAWFAFPNCLANAAILQAAMGGRGGPVRCGNLQVVDVGVSHGLQWPTLMEALTRRGAGVMGQGMVKLTVVETGSGGPFGSAPPGYDFVPQLMRYAKSIDLNLRVDRGDVRRGPGKEIVVVCLQFRAGCVGLGFWKAVREMEPDLVVLTEMEEGKGGGGEGDRGFGRRAEMLWRFLESTSVAFKGKDSEERRVVEGEAARLLEEELDEGEGKGGERWKERMEGEGFKEEGFGEEALEAGRALLKKYDGNWEMKIGADGAVGLSWKGQTVSFCSLWKPAYKTTAGVLAGGGRRH</sequence>
<protein>
    <submittedName>
        <fullName evidence="5">Nodulation-signaling pathway 1 protein-like</fullName>
    </submittedName>
</protein>
<keyword evidence="1" id="KW-0805">Transcription regulation</keyword>